<dbReference type="PROSITE" id="PS00938">
    <property type="entry name" value="IF3"/>
    <property type="match status" value="1"/>
</dbReference>
<reference evidence="9" key="1">
    <citation type="submission" date="2020-08" db="EMBL/GenBank/DDBJ databases">
        <title>Genome public.</title>
        <authorList>
            <person name="Liu C."/>
            <person name="Sun Q."/>
        </authorList>
    </citation>
    <scope>NUCLEOTIDE SEQUENCE</scope>
    <source>
        <strain evidence="9">NSJ-53</strain>
    </source>
</reference>
<accession>A0A926D3F3</accession>
<dbReference type="Gene3D" id="3.30.110.10">
    <property type="entry name" value="Translation initiation factor 3 (IF-3), C-terminal domain"/>
    <property type="match status" value="1"/>
</dbReference>
<sequence length="171" mass="19857">MINIDYMINDEIREPQVRVIDQNGEQLGILPTRQALQMAEERELDLVKIAPQAKPPVCKMMDYGKYRFEMAKKDKEARKRQKVISIKEVRLSATIGEHDVEVKVKNAVKFLKDGDKVKVTIRFRGRQISHSQIGLEVMKDFFERVKDVANMERQPKVEGRSMVMILSPKET</sequence>
<dbReference type="Proteomes" id="UP000623172">
    <property type="component" value="Unassembled WGS sequence"/>
</dbReference>
<gene>
    <name evidence="4" type="primary">infC</name>
    <name evidence="9" type="ORF">H8696_02085</name>
</gene>
<dbReference type="FunFam" id="3.10.20.80:FF:000001">
    <property type="entry name" value="Translation initiation factor IF-3"/>
    <property type="match status" value="1"/>
</dbReference>
<dbReference type="InterPro" id="IPR036788">
    <property type="entry name" value="T_IF-3_C_sf"/>
</dbReference>
<evidence type="ECO:0000259" key="7">
    <source>
        <dbReference type="Pfam" id="PF00707"/>
    </source>
</evidence>
<name>A0A926D3F3_9FIRM</name>
<dbReference type="AlphaFoldDB" id="A0A926D3F3"/>
<dbReference type="SUPFAM" id="SSF54364">
    <property type="entry name" value="Translation initiation factor IF3, N-terminal domain"/>
    <property type="match status" value="1"/>
</dbReference>
<keyword evidence="4" id="KW-0963">Cytoplasm</keyword>
<dbReference type="GO" id="GO:0016020">
    <property type="term" value="C:membrane"/>
    <property type="evidence" value="ECO:0007669"/>
    <property type="project" value="TreeGrafter"/>
</dbReference>
<protein>
    <recommendedName>
        <fullName evidence="4 5">Translation initiation factor IF-3</fullName>
    </recommendedName>
</protein>
<evidence type="ECO:0000256" key="5">
    <source>
        <dbReference type="NCBIfam" id="TIGR00168"/>
    </source>
</evidence>
<evidence type="ECO:0000256" key="4">
    <source>
        <dbReference type="HAMAP-Rule" id="MF_00080"/>
    </source>
</evidence>
<evidence type="ECO:0000259" key="8">
    <source>
        <dbReference type="Pfam" id="PF05198"/>
    </source>
</evidence>
<dbReference type="SUPFAM" id="SSF55200">
    <property type="entry name" value="Translation initiation factor IF3, C-terminal domain"/>
    <property type="match status" value="1"/>
</dbReference>
<dbReference type="PANTHER" id="PTHR10938:SF0">
    <property type="entry name" value="TRANSLATION INITIATION FACTOR IF-3, MITOCHONDRIAL"/>
    <property type="match status" value="1"/>
</dbReference>
<feature type="domain" description="Translation initiation factor 3 C-terminal" evidence="7">
    <location>
        <begin position="84"/>
        <end position="169"/>
    </location>
</feature>
<evidence type="ECO:0000313" key="10">
    <source>
        <dbReference type="Proteomes" id="UP000623172"/>
    </source>
</evidence>
<organism evidence="9 10">
    <name type="scientific">Gehongia tenuis</name>
    <dbReference type="NCBI Taxonomy" id="2763655"/>
    <lineage>
        <taxon>Bacteria</taxon>
        <taxon>Bacillati</taxon>
        <taxon>Bacillota</taxon>
        <taxon>Clostridia</taxon>
        <taxon>Christensenellales</taxon>
        <taxon>Christensenellaceae</taxon>
        <taxon>Gehongia</taxon>
    </lineage>
</organism>
<dbReference type="EMBL" id="JACRSR010000001">
    <property type="protein sequence ID" value="MBC8530637.1"/>
    <property type="molecule type" value="Genomic_DNA"/>
</dbReference>
<dbReference type="FunFam" id="3.30.110.10:FF:000001">
    <property type="entry name" value="Translation initiation factor IF-3"/>
    <property type="match status" value="1"/>
</dbReference>
<evidence type="ECO:0000256" key="6">
    <source>
        <dbReference type="RuleBase" id="RU000646"/>
    </source>
</evidence>
<dbReference type="InterPro" id="IPR001288">
    <property type="entry name" value="Translation_initiation_fac_3"/>
</dbReference>
<evidence type="ECO:0000256" key="3">
    <source>
        <dbReference type="ARBA" id="ARBA00022917"/>
    </source>
</evidence>
<dbReference type="InterPro" id="IPR019815">
    <property type="entry name" value="Translation_initiation_fac_3_C"/>
</dbReference>
<keyword evidence="2 4" id="KW-0396">Initiation factor</keyword>
<comment type="subcellular location">
    <subcellularLocation>
        <location evidence="4 6">Cytoplasm</location>
    </subcellularLocation>
</comment>
<keyword evidence="10" id="KW-1185">Reference proteome</keyword>
<dbReference type="InterPro" id="IPR019814">
    <property type="entry name" value="Translation_initiation_fac_3_N"/>
</dbReference>
<dbReference type="GO" id="GO:0043022">
    <property type="term" value="F:ribosome binding"/>
    <property type="evidence" value="ECO:0007669"/>
    <property type="project" value="UniProtKB-ARBA"/>
</dbReference>
<dbReference type="HAMAP" id="MF_00080">
    <property type="entry name" value="IF_3"/>
    <property type="match status" value="1"/>
</dbReference>
<evidence type="ECO:0000313" key="9">
    <source>
        <dbReference type="EMBL" id="MBC8530637.1"/>
    </source>
</evidence>
<comment type="caution">
    <text evidence="9">The sequence shown here is derived from an EMBL/GenBank/DDBJ whole genome shotgun (WGS) entry which is preliminary data.</text>
</comment>
<dbReference type="GO" id="GO:0032790">
    <property type="term" value="P:ribosome disassembly"/>
    <property type="evidence" value="ECO:0007669"/>
    <property type="project" value="TreeGrafter"/>
</dbReference>
<dbReference type="Pfam" id="PF05198">
    <property type="entry name" value="IF3_N"/>
    <property type="match status" value="1"/>
</dbReference>
<dbReference type="InterPro" id="IPR019813">
    <property type="entry name" value="Translation_initiation_fac3_CS"/>
</dbReference>
<comment type="function">
    <text evidence="4 6">IF-3 binds to the 30S ribosomal subunit and shifts the equilibrium between 70S ribosomes and their 50S and 30S subunits in favor of the free subunits, thus enhancing the availability of 30S subunits on which protein synthesis initiation begins.</text>
</comment>
<dbReference type="InterPro" id="IPR036787">
    <property type="entry name" value="T_IF-3_N_sf"/>
</dbReference>
<feature type="domain" description="Translation initiation factor 3 N-terminal" evidence="8">
    <location>
        <begin position="8"/>
        <end position="77"/>
    </location>
</feature>
<comment type="subunit">
    <text evidence="4 6">Monomer.</text>
</comment>
<comment type="similarity">
    <text evidence="1 4 6">Belongs to the IF-3 family.</text>
</comment>
<dbReference type="Gene3D" id="3.10.20.80">
    <property type="entry name" value="Translation initiation factor 3 (IF-3), N-terminal domain"/>
    <property type="match status" value="1"/>
</dbReference>
<evidence type="ECO:0000256" key="1">
    <source>
        <dbReference type="ARBA" id="ARBA00005439"/>
    </source>
</evidence>
<dbReference type="GO" id="GO:0005829">
    <property type="term" value="C:cytosol"/>
    <property type="evidence" value="ECO:0007669"/>
    <property type="project" value="TreeGrafter"/>
</dbReference>
<proteinExistence type="inferred from homology"/>
<dbReference type="PANTHER" id="PTHR10938">
    <property type="entry name" value="TRANSLATION INITIATION FACTOR IF-3"/>
    <property type="match status" value="1"/>
</dbReference>
<dbReference type="NCBIfam" id="TIGR00168">
    <property type="entry name" value="infC"/>
    <property type="match status" value="1"/>
</dbReference>
<dbReference type="GO" id="GO:0003743">
    <property type="term" value="F:translation initiation factor activity"/>
    <property type="evidence" value="ECO:0007669"/>
    <property type="project" value="UniProtKB-UniRule"/>
</dbReference>
<evidence type="ECO:0000256" key="2">
    <source>
        <dbReference type="ARBA" id="ARBA00022540"/>
    </source>
</evidence>
<dbReference type="Pfam" id="PF00707">
    <property type="entry name" value="IF3_C"/>
    <property type="match status" value="1"/>
</dbReference>
<keyword evidence="3 4" id="KW-0648">Protein biosynthesis</keyword>